<feature type="compositionally biased region" description="Low complexity" evidence="1">
    <location>
        <begin position="75"/>
        <end position="107"/>
    </location>
</feature>
<keyword evidence="2" id="KW-1133">Transmembrane helix</keyword>
<keyword evidence="2" id="KW-0812">Transmembrane</keyword>
<comment type="caution">
    <text evidence="3">The sequence shown here is derived from an EMBL/GenBank/DDBJ whole genome shotgun (WGS) entry which is preliminary data.</text>
</comment>
<sequence length="259" mass="25497">MSDHTIARQSTVIPAAAGHDGGRRRRVRAAVGAVAGVMVLVGGGFFAGVAAGQQSAGGDDRAAEVDYRSALFGSSLPGSLPGSSSSGPSSAGGDESAGAEDSAAPGEAGRGEAGPRESGQAAGDPGDAAGETTAAPDPGAARGSGGRTGFALRGDVIEIEGEDVLVCATGNGFGMSHIGVTLSEGADADATRAESDRLCADALRVMGALVLANRGEDLLGTERDVEAAGRTYRCRPVAEKVLRCTGDDGSVVTLWSAAP</sequence>
<proteinExistence type="predicted"/>
<evidence type="ECO:0000313" key="4">
    <source>
        <dbReference type="Proteomes" id="UP001595751"/>
    </source>
</evidence>
<name>A0ABV7ZT43_9CORY</name>
<protein>
    <recommendedName>
        <fullName evidence="5">Septum formation-related domain-containing protein</fullName>
    </recommendedName>
</protein>
<evidence type="ECO:0000313" key="3">
    <source>
        <dbReference type="EMBL" id="MFC3850402.1"/>
    </source>
</evidence>
<organism evidence="3 4">
    <name type="scientific">Corynebacterium hansenii</name>
    <dbReference type="NCBI Taxonomy" id="394964"/>
    <lineage>
        <taxon>Bacteria</taxon>
        <taxon>Bacillati</taxon>
        <taxon>Actinomycetota</taxon>
        <taxon>Actinomycetes</taxon>
        <taxon>Mycobacteriales</taxon>
        <taxon>Corynebacteriaceae</taxon>
        <taxon>Corynebacterium</taxon>
    </lineage>
</organism>
<dbReference type="EMBL" id="JBHRZN010000003">
    <property type="protein sequence ID" value="MFC3850402.1"/>
    <property type="molecule type" value="Genomic_DNA"/>
</dbReference>
<evidence type="ECO:0000256" key="2">
    <source>
        <dbReference type="SAM" id="Phobius"/>
    </source>
</evidence>
<feature type="transmembrane region" description="Helical" evidence="2">
    <location>
        <begin position="29"/>
        <end position="51"/>
    </location>
</feature>
<evidence type="ECO:0000256" key="1">
    <source>
        <dbReference type="SAM" id="MobiDB-lite"/>
    </source>
</evidence>
<dbReference type="RefSeq" id="WP_290290071.1">
    <property type="nucleotide sequence ID" value="NZ_CP047211.1"/>
</dbReference>
<keyword evidence="4" id="KW-1185">Reference proteome</keyword>
<feature type="compositionally biased region" description="Low complexity" evidence="1">
    <location>
        <begin position="116"/>
        <end position="141"/>
    </location>
</feature>
<reference evidence="4" key="1">
    <citation type="journal article" date="2019" name="Int. J. Syst. Evol. Microbiol.">
        <title>The Global Catalogue of Microorganisms (GCM) 10K type strain sequencing project: providing services to taxonomists for standard genome sequencing and annotation.</title>
        <authorList>
            <consortium name="The Broad Institute Genomics Platform"/>
            <consortium name="The Broad Institute Genome Sequencing Center for Infectious Disease"/>
            <person name="Wu L."/>
            <person name="Ma J."/>
        </authorList>
    </citation>
    <scope>NUCLEOTIDE SEQUENCE [LARGE SCALE GENOMIC DNA]</scope>
    <source>
        <strain evidence="4">CCUG 53252</strain>
    </source>
</reference>
<gene>
    <name evidence="3" type="ORF">ACFORJ_09540</name>
</gene>
<feature type="region of interest" description="Disordered" evidence="1">
    <location>
        <begin position="1"/>
        <end position="23"/>
    </location>
</feature>
<keyword evidence="2" id="KW-0472">Membrane</keyword>
<accession>A0ABV7ZT43</accession>
<dbReference type="Proteomes" id="UP001595751">
    <property type="component" value="Unassembled WGS sequence"/>
</dbReference>
<feature type="region of interest" description="Disordered" evidence="1">
    <location>
        <begin position="75"/>
        <end position="147"/>
    </location>
</feature>
<evidence type="ECO:0008006" key="5">
    <source>
        <dbReference type="Google" id="ProtNLM"/>
    </source>
</evidence>